<dbReference type="GO" id="GO:0005524">
    <property type="term" value="F:ATP binding"/>
    <property type="evidence" value="ECO:0007669"/>
    <property type="project" value="InterPro"/>
</dbReference>
<proteinExistence type="inferred from homology"/>
<dbReference type="GO" id="GO:0046872">
    <property type="term" value="F:metal ion binding"/>
    <property type="evidence" value="ECO:0007669"/>
    <property type="project" value="TreeGrafter"/>
</dbReference>
<dbReference type="NCBIfam" id="NF001531">
    <property type="entry name" value="PRK00364.2-2"/>
    <property type="match status" value="1"/>
</dbReference>
<dbReference type="SMART" id="SM00883">
    <property type="entry name" value="Cpn10"/>
    <property type="match status" value="1"/>
</dbReference>
<dbReference type="PROSITE" id="PS00681">
    <property type="entry name" value="CHAPERONINS_CPN10"/>
    <property type="match status" value="1"/>
</dbReference>
<dbReference type="Pfam" id="PF00166">
    <property type="entry name" value="Cpn10"/>
    <property type="match status" value="1"/>
</dbReference>
<dbReference type="EMBL" id="HBHR01017142">
    <property type="protein sequence ID" value="CAD9868406.1"/>
    <property type="molecule type" value="Transcribed_RNA"/>
</dbReference>
<dbReference type="PANTHER" id="PTHR10772:SF63">
    <property type="entry name" value="20 KDA CHAPERONIN, CHLOROPLASTIC"/>
    <property type="match status" value="1"/>
</dbReference>
<dbReference type="Gene3D" id="2.30.33.40">
    <property type="entry name" value="GroES chaperonin"/>
    <property type="match status" value="1"/>
</dbReference>
<sequence>MLSSIFKFRNPALQQCVVSTVTRGLATQSLKPLGDRVLVKRVTAKTQTAGGIYLPETKKDRPNEGEVVAVGPGARDQSGNLIPMDVEVGDKVLLNEYGGVNVKLDEDEFVLMRNDDILGKFA</sequence>
<evidence type="ECO:0008006" key="5">
    <source>
        <dbReference type="Google" id="ProtNLM"/>
    </source>
</evidence>
<gene>
    <name evidence="4" type="ORF">FJAP1339_LOCUS8572</name>
</gene>
<protein>
    <recommendedName>
        <fullName evidence="5">10 kDa chaperonin</fullName>
    </recommendedName>
</protein>
<dbReference type="InterPro" id="IPR020818">
    <property type="entry name" value="Chaperonin_GroES"/>
</dbReference>
<reference evidence="4" key="1">
    <citation type="submission" date="2021-01" db="EMBL/GenBank/DDBJ databases">
        <authorList>
            <person name="Corre E."/>
            <person name="Pelletier E."/>
            <person name="Niang G."/>
            <person name="Scheremetjew M."/>
            <person name="Finn R."/>
            <person name="Kale V."/>
            <person name="Holt S."/>
            <person name="Cochrane G."/>
            <person name="Meng A."/>
            <person name="Brown T."/>
            <person name="Cohen L."/>
        </authorList>
    </citation>
    <scope>NUCLEOTIDE SEQUENCE</scope>
    <source>
        <strain evidence="4">CCMP1661</strain>
    </source>
</reference>
<dbReference type="InterPro" id="IPR018369">
    <property type="entry name" value="Chaprnonin_Cpn10_CS"/>
</dbReference>
<dbReference type="PANTHER" id="PTHR10772">
    <property type="entry name" value="10 KDA HEAT SHOCK PROTEIN"/>
    <property type="match status" value="1"/>
</dbReference>
<dbReference type="InterPro" id="IPR011032">
    <property type="entry name" value="GroES-like_sf"/>
</dbReference>
<accession>A0A7S2V5E7</accession>
<dbReference type="NCBIfam" id="NF001533">
    <property type="entry name" value="PRK00364.2-4"/>
    <property type="match status" value="1"/>
</dbReference>
<dbReference type="InterPro" id="IPR037124">
    <property type="entry name" value="Chaperonin_GroES_sf"/>
</dbReference>
<evidence type="ECO:0000256" key="1">
    <source>
        <dbReference type="ARBA" id="ARBA00006975"/>
    </source>
</evidence>
<evidence type="ECO:0000313" key="4">
    <source>
        <dbReference type="EMBL" id="CAD9868406.1"/>
    </source>
</evidence>
<organism evidence="4">
    <name type="scientific">Fibrocapsa japonica</name>
    <dbReference type="NCBI Taxonomy" id="94617"/>
    <lineage>
        <taxon>Eukaryota</taxon>
        <taxon>Sar</taxon>
        <taxon>Stramenopiles</taxon>
        <taxon>Ochrophyta</taxon>
        <taxon>Raphidophyceae</taxon>
        <taxon>Chattonellales</taxon>
        <taxon>Chattonellaceae</taxon>
        <taxon>Fibrocapsa</taxon>
    </lineage>
</organism>
<dbReference type="PRINTS" id="PR00297">
    <property type="entry name" value="CHAPERONIN10"/>
</dbReference>
<keyword evidence="2 3" id="KW-0143">Chaperone</keyword>
<evidence type="ECO:0000256" key="3">
    <source>
        <dbReference type="RuleBase" id="RU003479"/>
    </source>
</evidence>
<name>A0A7S2V5E7_9STRA</name>
<dbReference type="GO" id="GO:0051082">
    <property type="term" value="F:unfolded protein binding"/>
    <property type="evidence" value="ECO:0007669"/>
    <property type="project" value="TreeGrafter"/>
</dbReference>
<comment type="similarity">
    <text evidence="1 3">Belongs to the GroES chaperonin family.</text>
</comment>
<dbReference type="HAMAP" id="MF_00580">
    <property type="entry name" value="CH10"/>
    <property type="match status" value="1"/>
</dbReference>
<dbReference type="GO" id="GO:0051087">
    <property type="term" value="F:protein-folding chaperone binding"/>
    <property type="evidence" value="ECO:0007669"/>
    <property type="project" value="TreeGrafter"/>
</dbReference>
<evidence type="ECO:0000256" key="2">
    <source>
        <dbReference type="ARBA" id="ARBA00023186"/>
    </source>
</evidence>
<dbReference type="SUPFAM" id="SSF50129">
    <property type="entry name" value="GroES-like"/>
    <property type="match status" value="1"/>
</dbReference>
<dbReference type="AlphaFoldDB" id="A0A7S2V5E7"/>
<dbReference type="GO" id="GO:0005739">
    <property type="term" value="C:mitochondrion"/>
    <property type="evidence" value="ECO:0007669"/>
    <property type="project" value="UniProtKB-ARBA"/>
</dbReference>
<dbReference type="FunFam" id="2.30.33.40:FF:000002">
    <property type="entry name" value="10 kDa chaperonin, mitochondrial"/>
    <property type="match status" value="1"/>
</dbReference>
<dbReference type="GO" id="GO:0044183">
    <property type="term" value="F:protein folding chaperone"/>
    <property type="evidence" value="ECO:0007669"/>
    <property type="project" value="InterPro"/>
</dbReference>
<dbReference type="CDD" id="cd00320">
    <property type="entry name" value="cpn10"/>
    <property type="match status" value="1"/>
</dbReference>